<name>A0A1D1YYN3_9ARAE</name>
<evidence type="ECO:0000313" key="2">
    <source>
        <dbReference type="EMBL" id="JAT59716.1"/>
    </source>
</evidence>
<sequence>DSKQRLKKQVSWYMAVPCKGVMSSKQSAGHKASPNIRIPNPRVMGWGLLCLWHFQGAINPSLAVLLTTMVRYLLMRSVMTGVRGLKIIIQPQQKHTSTFIHLRNPRLKRSHVSGQVEENETFCI</sequence>
<proteinExistence type="predicted"/>
<feature type="transmembrane region" description="Helical" evidence="1">
    <location>
        <begin position="52"/>
        <end position="74"/>
    </location>
</feature>
<dbReference type="GO" id="GO:0005840">
    <property type="term" value="C:ribosome"/>
    <property type="evidence" value="ECO:0007669"/>
    <property type="project" value="UniProtKB-KW"/>
</dbReference>
<feature type="non-terminal residue" evidence="2">
    <location>
        <position position="1"/>
    </location>
</feature>
<keyword evidence="2" id="KW-0687">Ribonucleoprotein</keyword>
<gene>
    <name evidence="2" type="primary">rplC_4</name>
    <name evidence="2" type="ORF">g.124888</name>
</gene>
<protein>
    <submittedName>
        <fullName evidence="2">50S ribosomal protein L3</fullName>
    </submittedName>
</protein>
<keyword evidence="1" id="KW-0812">Transmembrane</keyword>
<keyword evidence="1" id="KW-1133">Transmembrane helix</keyword>
<keyword evidence="1" id="KW-0472">Membrane</keyword>
<dbReference type="AlphaFoldDB" id="A0A1D1YYN3"/>
<dbReference type="EMBL" id="GDJX01008220">
    <property type="protein sequence ID" value="JAT59716.1"/>
    <property type="molecule type" value="Transcribed_RNA"/>
</dbReference>
<keyword evidence="2" id="KW-0689">Ribosomal protein</keyword>
<accession>A0A1D1YYN3</accession>
<evidence type="ECO:0000256" key="1">
    <source>
        <dbReference type="SAM" id="Phobius"/>
    </source>
</evidence>
<organism evidence="2">
    <name type="scientific">Anthurium amnicola</name>
    <dbReference type="NCBI Taxonomy" id="1678845"/>
    <lineage>
        <taxon>Eukaryota</taxon>
        <taxon>Viridiplantae</taxon>
        <taxon>Streptophyta</taxon>
        <taxon>Embryophyta</taxon>
        <taxon>Tracheophyta</taxon>
        <taxon>Spermatophyta</taxon>
        <taxon>Magnoliopsida</taxon>
        <taxon>Liliopsida</taxon>
        <taxon>Araceae</taxon>
        <taxon>Pothoideae</taxon>
        <taxon>Potheae</taxon>
        <taxon>Anthurium</taxon>
    </lineage>
</organism>
<reference evidence="2" key="1">
    <citation type="submission" date="2015-07" db="EMBL/GenBank/DDBJ databases">
        <title>Transcriptome Assembly of Anthurium amnicola.</title>
        <authorList>
            <person name="Suzuki J."/>
        </authorList>
    </citation>
    <scope>NUCLEOTIDE SEQUENCE</scope>
</reference>